<dbReference type="Proteomes" id="UP001407347">
    <property type="component" value="Unassembled WGS sequence"/>
</dbReference>
<accession>A0ABU9ZUJ1</accession>
<gene>
    <name evidence="1" type="ORF">PUR29_14660</name>
</gene>
<sequence length="136" mass="14611">MQAGTIADTAVLAEAFTRGSAMKRGMLVMEGGVLSRDEFAGRIGLTPEELEAQPLLWLDVDGERAYPAFQITGTGLLPGMSAVVEAFTIEEPWMRVNFMLTDDARLGGQRPIDALREGRIVDVVKAARAHGEHGAA</sequence>
<reference evidence="1 2" key="1">
    <citation type="journal article" date="2023" name="PLoS ONE">
        <title>Complete genome assembly of Hawai'i environmental nontuberculous mycobacteria reveals unexpected co-isolation with methylobacteria.</title>
        <authorList>
            <person name="Hendrix J."/>
            <person name="Epperson L.E."/>
            <person name="Tong E.I."/>
            <person name="Chan Y.L."/>
            <person name="Hasan N.A."/>
            <person name="Dawrs S.N."/>
            <person name="Norton G.J."/>
            <person name="Virdi R."/>
            <person name="Crooks J.L."/>
            <person name="Chan E.D."/>
            <person name="Honda J.R."/>
            <person name="Strong M."/>
        </authorList>
    </citation>
    <scope>NUCLEOTIDE SEQUENCE [LARGE SCALE GENOMIC DNA]</scope>
    <source>
        <strain evidence="1 2">NJH_HI04-1</strain>
    </source>
</reference>
<keyword evidence="2" id="KW-1185">Reference proteome</keyword>
<dbReference type="EMBL" id="JAQYXP010000002">
    <property type="protein sequence ID" value="MEN3234839.1"/>
    <property type="molecule type" value="Genomic_DNA"/>
</dbReference>
<proteinExistence type="predicted"/>
<name>A0ABU9ZUJ1_9HYPH</name>
<comment type="caution">
    <text evidence="1">The sequence shown here is derived from an EMBL/GenBank/DDBJ whole genome shotgun (WGS) entry which is preliminary data.</text>
</comment>
<dbReference type="RefSeq" id="WP_242222563.1">
    <property type="nucleotide sequence ID" value="NZ_JAQYXP010000002.1"/>
</dbReference>
<organism evidence="1 2">
    <name type="scientific">Methylobacterium ajmalii</name>
    <dbReference type="NCBI Taxonomy" id="2738439"/>
    <lineage>
        <taxon>Bacteria</taxon>
        <taxon>Pseudomonadati</taxon>
        <taxon>Pseudomonadota</taxon>
        <taxon>Alphaproteobacteria</taxon>
        <taxon>Hyphomicrobiales</taxon>
        <taxon>Methylobacteriaceae</taxon>
        <taxon>Methylobacterium</taxon>
    </lineage>
</organism>
<evidence type="ECO:0008006" key="3">
    <source>
        <dbReference type="Google" id="ProtNLM"/>
    </source>
</evidence>
<evidence type="ECO:0000313" key="1">
    <source>
        <dbReference type="EMBL" id="MEN3234839.1"/>
    </source>
</evidence>
<protein>
    <recommendedName>
        <fullName evidence="3">Antitoxin Xre/MbcA/ParS-like toxin-binding domain-containing protein</fullName>
    </recommendedName>
</protein>
<evidence type="ECO:0000313" key="2">
    <source>
        <dbReference type="Proteomes" id="UP001407347"/>
    </source>
</evidence>